<dbReference type="SUPFAM" id="SSF53448">
    <property type="entry name" value="Nucleotide-diphospho-sugar transferases"/>
    <property type="match status" value="1"/>
</dbReference>
<keyword evidence="5" id="KW-1185">Reference proteome</keyword>
<evidence type="ECO:0000256" key="3">
    <source>
        <dbReference type="ARBA" id="ARBA00022723"/>
    </source>
</evidence>
<name>A0A0R1TXY8_9LACO</name>
<keyword evidence="3" id="KW-0479">Metal-binding</keyword>
<dbReference type="Proteomes" id="UP000051922">
    <property type="component" value="Unassembled WGS sequence"/>
</dbReference>
<keyword evidence="2 4" id="KW-0808">Transferase</keyword>
<dbReference type="InterPro" id="IPR002495">
    <property type="entry name" value="Glyco_trans_8"/>
</dbReference>
<dbReference type="Gene3D" id="3.90.550.10">
    <property type="entry name" value="Spore Coat Polysaccharide Biosynthesis Protein SpsA, Chain A"/>
    <property type="match status" value="1"/>
</dbReference>
<dbReference type="PANTHER" id="PTHR13778:SF47">
    <property type="entry name" value="LIPOPOLYSACCHARIDE 1,3-GALACTOSYLTRANSFERASE"/>
    <property type="match status" value="1"/>
</dbReference>
<dbReference type="STRING" id="1423783.FC50_GL001398"/>
<protein>
    <submittedName>
        <fullName evidence="4">Glycosyl transferase family protein</fullName>
    </submittedName>
</protein>
<evidence type="ECO:0000313" key="5">
    <source>
        <dbReference type="Proteomes" id="UP000051922"/>
    </source>
</evidence>
<proteinExistence type="predicted"/>
<dbReference type="OrthoDB" id="9798746at2"/>
<dbReference type="CDD" id="cd04194">
    <property type="entry name" value="GT8_A4GalT_like"/>
    <property type="match status" value="1"/>
</dbReference>
<dbReference type="Pfam" id="PF01501">
    <property type="entry name" value="Glyco_transf_8"/>
    <property type="match status" value="1"/>
</dbReference>
<dbReference type="PANTHER" id="PTHR13778">
    <property type="entry name" value="GLYCOSYLTRANSFERASE 8 DOMAIN-CONTAINING PROTEIN"/>
    <property type="match status" value="1"/>
</dbReference>
<evidence type="ECO:0000256" key="2">
    <source>
        <dbReference type="ARBA" id="ARBA00022679"/>
    </source>
</evidence>
<dbReference type="GO" id="GO:0016757">
    <property type="term" value="F:glycosyltransferase activity"/>
    <property type="evidence" value="ECO:0007669"/>
    <property type="project" value="UniProtKB-KW"/>
</dbReference>
<dbReference type="RefSeq" id="WP_056956794.1">
    <property type="nucleotide sequence ID" value="NZ_AZFJ01000049.1"/>
</dbReference>
<dbReference type="GO" id="GO:0046872">
    <property type="term" value="F:metal ion binding"/>
    <property type="evidence" value="ECO:0007669"/>
    <property type="project" value="UniProtKB-KW"/>
</dbReference>
<dbReference type="InterPro" id="IPR050748">
    <property type="entry name" value="Glycosyltrans_8_dom-fam"/>
</dbReference>
<comment type="caution">
    <text evidence="4">The sequence shown here is derived from an EMBL/GenBank/DDBJ whole genome shotgun (WGS) entry which is preliminary data.</text>
</comment>
<keyword evidence="1" id="KW-0328">Glycosyltransferase</keyword>
<evidence type="ECO:0000256" key="1">
    <source>
        <dbReference type="ARBA" id="ARBA00022676"/>
    </source>
</evidence>
<accession>A0A0R1TXY8</accession>
<dbReference type="AlphaFoldDB" id="A0A0R1TXY8"/>
<dbReference type="EMBL" id="AZFJ01000049">
    <property type="protein sequence ID" value="KRL85991.1"/>
    <property type="molecule type" value="Genomic_DNA"/>
</dbReference>
<gene>
    <name evidence="4" type="ORF">FC50_GL001398</name>
</gene>
<evidence type="ECO:0000313" key="4">
    <source>
        <dbReference type="EMBL" id="KRL85991.1"/>
    </source>
</evidence>
<organism evidence="4 5">
    <name type="scientific">Lacticaseibacillus pantheris DSM 15945 = JCM 12539 = NBRC 106106</name>
    <dbReference type="NCBI Taxonomy" id="1423783"/>
    <lineage>
        <taxon>Bacteria</taxon>
        <taxon>Bacillati</taxon>
        <taxon>Bacillota</taxon>
        <taxon>Bacilli</taxon>
        <taxon>Lactobacillales</taxon>
        <taxon>Lactobacillaceae</taxon>
        <taxon>Lacticaseibacillus</taxon>
    </lineage>
</organism>
<reference evidence="4 5" key="1">
    <citation type="journal article" date="2015" name="Genome Announc.">
        <title>Expanding the biotechnology potential of lactobacilli through comparative genomics of 213 strains and associated genera.</title>
        <authorList>
            <person name="Sun Z."/>
            <person name="Harris H.M."/>
            <person name="McCann A."/>
            <person name="Guo C."/>
            <person name="Argimon S."/>
            <person name="Zhang W."/>
            <person name="Yang X."/>
            <person name="Jeffery I.B."/>
            <person name="Cooney J.C."/>
            <person name="Kagawa T.F."/>
            <person name="Liu W."/>
            <person name="Song Y."/>
            <person name="Salvetti E."/>
            <person name="Wrobel A."/>
            <person name="Rasinkangas P."/>
            <person name="Parkhill J."/>
            <person name="Rea M.C."/>
            <person name="O'Sullivan O."/>
            <person name="Ritari J."/>
            <person name="Douillard F.P."/>
            <person name="Paul Ross R."/>
            <person name="Yang R."/>
            <person name="Briner A.E."/>
            <person name="Felis G.E."/>
            <person name="de Vos W.M."/>
            <person name="Barrangou R."/>
            <person name="Klaenhammer T.R."/>
            <person name="Caufield P.W."/>
            <person name="Cui Y."/>
            <person name="Zhang H."/>
            <person name="O'Toole P.W."/>
        </authorList>
    </citation>
    <scope>NUCLEOTIDE SEQUENCE [LARGE SCALE GENOMIC DNA]</scope>
    <source>
        <strain evidence="4 5">DSM 15945</strain>
    </source>
</reference>
<dbReference type="PATRIC" id="fig|1423783.4.peg.1439"/>
<sequence>MTATRTIPLFFAVDDRYAPYLAVTLTSIIQNSNSQQQYEAIILHDHLAPEHQDRLAKLATDNVHVRFVQMGDAFAQRMANDHSELRCDYHTLTIFFRLFIADMFPEYDKGIYLDADVVVTTDIAQMFGLDLHGNYLGGCMDTYLADSPVTIAYVEDAVGVPMQSYINSGVLLMDLAALRQCNLGDRFLALLQQYDFDTIAPDQDYINALVHDHILRLDQTWNTMPTLPTMNQALTRPNVIHFNLFAKPWHYDHVMYSDFFWQYVPDSGYADEIALAKRNYSKDDVATDDANAEELVTKATALVADAGNFKHANERGVQVRV</sequence>
<dbReference type="InterPro" id="IPR029044">
    <property type="entry name" value="Nucleotide-diphossugar_trans"/>
</dbReference>